<evidence type="ECO:0000313" key="3">
    <source>
        <dbReference type="Proteomes" id="UP001155241"/>
    </source>
</evidence>
<keyword evidence="3" id="KW-1185">Reference proteome</keyword>
<dbReference type="RefSeq" id="WP_252854150.1">
    <property type="nucleotide sequence ID" value="NZ_JAMXLR010000065.1"/>
</dbReference>
<dbReference type="AlphaFoldDB" id="A0A9X2JK82"/>
<evidence type="ECO:0000256" key="1">
    <source>
        <dbReference type="SAM" id="Phobius"/>
    </source>
</evidence>
<name>A0A9X2JK82_9BACT</name>
<dbReference type="Proteomes" id="UP001155241">
    <property type="component" value="Unassembled WGS sequence"/>
</dbReference>
<evidence type="ECO:0000313" key="2">
    <source>
        <dbReference type="EMBL" id="MCO6046034.1"/>
    </source>
</evidence>
<comment type="caution">
    <text evidence="2">The sequence shown here is derived from an EMBL/GenBank/DDBJ whole genome shotgun (WGS) entry which is preliminary data.</text>
</comment>
<reference evidence="2" key="1">
    <citation type="submission" date="2022-06" db="EMBL/GenBank/DDBJ databases">
        <title>Aeoliella straminimaris, a novel planctomycete from sediments.</title>
        <authorList>
            <person name="Vitorino I.R."/>
            <person name="Lage O.M."/>
        </authorList>
    </citation>
    <scope>NUCLEOTIDE SEQUENCE</scope>
    <source>
        <strain evidence="2">ICT_H6.2</strain>
    </source>
</reference>
<keyword evidence="1" id="KW-1133">Transmembrane helix</keyword>
<feature type="transmembrane region" description="Helical" evidence="1">
    <location>
        <begin position="6"/>
        <end position="27"/>
    </location>
</feature>
<organism evidence="2 3">
    <name type="scientific">Aeoliella straminimaris</name>
    <dbReference type="NCBI Taxonomy" id="2954799"/>
    <lineage>
        <taxon>Bacteria</taxon>
        <taxon>Pseudomonadati</taxon>
        <taxon>Planctomycetota</taxon>
        <taxon>Planctomycetia</taxon>
        <taxon>Pirellulales</taxon>
        <taxon>Lacipirellulaceae</taxon>
        <taxon>Aeoliella</taxon>
    </lineage>
</organism>
<accession>A0A9X2JK82</accession>
<sequence>MNKQRKELYIVGAWAIVLAVVLTLMCLQAMQFKRTRRDIAALKSADVVDLVVYDHSSRYGTPRRVTDTAKIAGVLKSLQAGTRYHSSHDPHNDFERSVILEPQQLELRVYQRPGDEKAVVVSLSGGDVRCPNPAVWKKL</sequence>
<proteinExistence type="predicted"/>
<protein>
    <submittedName>
        <fullName evidence="2">Uncharacterized protein</fullName>
    </submittedName>
</protein>
<dbReference type="EMBL" id="JAMXLR010000065">
    <property type="protein sequence ID" value="MCO6046034.1"/>
    <property type="molecule type" value="Genomic_DNA"/>
</dbReference>
<gene>
    <name evidence="2" type="ORF">NG895_19210</name>
</gene>
<keyword evidence="1" id="KW-0472">Membrane</keyword>
<keyword evidence="1" id="KW-0812">Transmembrane</keyword>